<proteinExistence type="predicted"/>
<feature type="region of interest" description="Disordered" evidence="1">
    <location>
        <begin position="1"/>
        <end position="22"/>
    </location>
</feature>
<accession>A0ABQ6B7M5</accession>
<evidence type="ECO:0000313" key="3">
    <source>
        <dbReference type="Proteomes" id="UP001156905"/>
    </source>
</evidence>
<name>A0ABQ6B7M5_9BRAD</name>
<evidence type="ECO:0000313" key="2">
    <source>
        <dbReference type="EMBL" id="GLR88193.1"/>
    </source>
</evidence>
<keyword evidence="3" id="KW-1185">Reference proteome</keyword>
<dbReference type="Proteomes" id="UP001156905">
    <property type="component" value="Unassembled WGS sequence"/>
</dbReference>
<gene>
    <name evidence="2" type="ORF">GCM10007857_49050</name>
</gene>
<evidence type="ECO:0008006" key="4">
    <source>
        <dbReference type="Google" id="ProtNLM"/>
    </source>
</evidence>
<dbReference type="EMBL" id="BSOW01000018">
    <property type="protein sequence ID" value="GLR88193.1"/>
    <property type="molecule type" value="Genomic_DNA"/>
</dbReference>
<evidence type="ECO:0000256" key="1">
    <source>
        <dbReference type="SAM" id="MobiDB-lite"/>
    </source>
</evidence>
<protein>
    <recommendedName>
        <fullName evidence="4">MmcQ/YjbR family DNA-binding protein</fullName>
    </recommendedName>
</protein>
<sequence length="125" mass="13709">MTNSSDPKKISRGSPLRGGPNLVRDDDGFLRSQLPASSALSIAFRKACVLELLELEADPAFVLRVWHVPLIVERARQRIGLELDGRPLALATLRGWRRADADANRIALLRKFGPSALDSVPSGNR</sequence>
<comment type="caution">
    <text evidence="2">The sequence shown here is derived from an EMBL/GenBank/DDBJ whole genome shotgun (WGS) entry which is preliminary data.</text>
</comment>
<reference evidence="3" key="1">
    <citation type="journal article" date="2019" name="Int. J. Syst. Evol. Microbiol.">
        <title>The Global Catalogue of Microorganisms (GCM) 10K type strain sequencing project: providing services to taxonomists for standard genome sequencing and annotation.</title>
        <authorList>
            <consortium name="The Broad Institute Genomics Platform"/>
            <consortium name="The Broad Institute Genome Sequencing Center for Infectious Disease"/>
            <person name="Wu L."/>
            <person name="Ma J."/>
        </authorList>
    </citation>
    <scope>NUCLEOTIDE SEQUENCE [LARGE SCALE GENOMIC DNA]</scope>
    <source>
        <strain evidence="3">NBRC 102520</strain>
    </source>
</reference>
<dbReference type="RefSeq" id="WP_284269441.1">
    <property type="nucleotide sequence ID" value="NZ_BSOW01000018.1"/>
</dbReference>
<organism evidence="2 3">
    <name type="scientific">Bradyrhizobium iriomotense</name>
    <dbReference type="NCBI Taxonomy" id="441950"/>
    <lineage>
        <taxon>Bacteria</taxon>
        <taxon>Pseudomonadati</taxon>
        <taxon>Pseudomonadota</taxon>
        <taxon>Alphaproteobacteria</taxon>
        <taxon>Hyphomicrobiales</taxon>
        <taxon>Nitrobacteraceae</taxon>
        <taxon>Bradyrhizobium</taxon>
    </lineage>
</organism>